<evidence type="ECO:0000313" key="3">
    <source>
        <dbReference type="EMBL" id="KRG51813.1"/>
    </source>
</evidence>
<name>A0A0R0B3S9_9GAMM</name>
<feature type="region of interest" description="Disordered" evidence="1">
    <location>
        <begin position="20"/>
        <end position="45"/>
    </location>
</feature>
<dbReference type="Proteomes" id="UP000051757">
    <property type="component" value="Unassembled WGS sequence"/>
</dbReference>
<organism evidence="3 4">
    <name type="scientific">Stenotrophomonas beteli</name>
    <dbReference type="NCBI Taxonomy" id="3384461"/>
    <lineage>
        <taxon>Bacteria</taxon>
        <taxon>Pseudomonadati</taxon>
        <taxon>Pseudomonadota</taxon>
        <taxon>Gammaproteobacteria</taxon>
        <taxon>Lysobacterales</taxon>
        <taxon>Lysobacteraceae</taxon>
        <taxon>Stenotrophomonas</taxon>
        <taxon>Stenotrophomonas maltophilia group</taxon>
    </lineage>
</organism>
<dbReference type="OrthoDB" id="5988059at2"/>
<evidence type="ECO:0000256" key="2">
    <source>
        <dbReference type="SAM" id="SignalP"/>
    </source>
</evidence>
<evidence type="ECO:0000313" key="4">
    <source>
        <dbReference type="Proteomes" id="UP000051757"/>
    </source>
</evidence>
<feature type="chain" id="PRO_5006391774" description="DUF4440 domain-containing protein" evidence="2">
    <location>
        <begin position="23"/>
        <end position="178"/>
    </location>
</feature>
<accession>A0A0R0B3S9</accession>
<evidence type="ECO:0008006" key="5">
    <source>
        <dbReference type="Google" id="ProtNLM"/>
    </source>
</evidence>
<sequence length="178" mass="18993">MYRQLLLVVPLLLLGCSRPATTQAPAGEPATATDAGNASARTEADPPALQAPVVAPLFAAVDADAESPAALLDRYVMALLNRDRATADAAWTFPPADDARADDAALRQLEGVRSMRLSTELPIARDGQQPPRLLEVPVQVRALTADGTVRFGGWYRVQPSADGRAWQIQSAQLRPSLD</sequence>
<protein>
    <recommendedName>
        <fullName evidence="5">DUF4440 domain-containing protein</fullName>
    </recommendedName>
</protein>
<dbReference type="AlphaFoldDB" id="A0A0R0B3S9"/>
<reference evidence="3 4" key="1">
    <citation type="journal article" date="2016" name="Front. Microbiol.">
        <title>Genome Sequence of Type Strains of Genus Stenotrophomonas.</title>
        <authorList>
            <person name="Patil P.P."/>
            <person name="Midha S."/>
            <person name="Kumar S."/>
            <person name="Patil P.B."/>
        </authorList>
    </citation>
    <scope>NUCLEOTIDE SEQUENCE [LARGE SCALE GENOMIC DNA]</scope>
    <source>
        <strain evidence="3 4">LMG 978</strain>
    </source>
</reference>
<feature type="signal peptide" evidence="2">
    <location>
        <begin position="1"/>
        <end position="22"/>
    </location>
</feature>
<evidence type="ECO:0000256" key="1">
    <source>
        <dbReference type="SAM" id="MobiDB-lite"/>
    </source>
</evidence>
<gene>
    <name evidence="3" type="ORF">ARC23_08920</name>
</gene>
<keyword evidence="2" id="KW-0732">Signal</keyword>
<keyword evidence="4" id="KW-1185">Reference proteome</keyword>
<dbReference type="EMBL" id="LLXV01000021">
    <property type="protein sequence ID" value="KRG51813.1"/>
    <property type="molecule type" value="Genomic_DNA"/>
</dbReference>
<proteinExistence type="predicted"/>
<dbReference type="PROSITE" id="PS51257">
    <property type="entry name" value="PROKAR_LIPOPROTEIN"/>
    <property type="match status" value="1"/>
</dbReference>
<comment type="caution">
    <text evidence="3">The sequence shown here is derived from an EMBL/GenBank/DDBJ whole genome shotgun (WGS) entry which is preliminary data.</text>
</comment>